<dbReference type="GO" id="GO:1990756">
    <property type="term" value="F:ubiquitin-like ligase-substrate adaptor activity"/>
    <property type="evidence" value="ECO:0000318"/>
    <property type="project" value="GO_Central"/>
</dbReference>
<dbReference type="Gene3D" id="3.30.710.10">
    <property type="entry name" value="Potassium Channel Kv1.1, Chain A"/>
    <property type="match status" value="1"/>
</dbReference>
<dbReference type="KEGG" id="bfo:118420443"/>
<accession>A0A9J7MYB8</accession>
<dbReference type="PANTHER" id="PTHR24412:SF272">
    <property type="entry name" value="KELCH-LIKE PROTEIN DIABLO"/>
    <property type="match status" value="1"/>
</dbReference>
<evidence type="ECO:0000313" key="6">
    <source>
        <dbReference type="RefSeq" id="XP_035683134.1"/>
    </source>
</evidence>
<gene>
    <name evidence="6" type="primary">LOC118420443</name>
</gene>
<evidence type="ECO:0000256" key="1">
    <source>
        <dbReference type="ARBA" id="ARBA00022441"/>
    </source>
</evidence>
<dbReference type="PROSITE" id="PS50097">
    <property type="entry name" value="BTB"/>
    <property type="match status" value="1"/>
</dbReference>
<dbReference type="GO" id="GO:0005737">
    <property type="term" value="C:cytoplasm"/>
    <property type="evidence" value="ECO:0000318"/>
    <property type="project" value="GO_Central"/>
</dbReference>
<name>A0A9J7MYB8_BRAFL</name>
<keyword evidence="5" id="KW-1185">Reference proteome</keyword>
<evidence type="ECO:0000256" key="2">
    <source>
        <dbReference type="ARBA" id="ARBA00022737"/>
    </source>
</evidence>
<evidence type="ECO:0000313" key="5">
    <source>
        <dbReference type="Proteomes" id="UP000001554"/>
    </source>
</evidence>
<proteinExistence type="predicted"/>
<dbReference type="SUPFAM" id="SSF54695">
    <property type="entry name" value="POZ domain"/>
    <property type="match status" value="1"/>
</dbReference>
<dbReference type="SUPFAM" id="SSF117281">
    <property type="entry name" value="Kelch motif"/>
    <property type="match status" value="1"/>
</dbReference>
<dbReference type="InterPro" id="IPR011333">
    <property type="entry name" value="SKP1/BTB/POZ_sf"/>
</dbReference>
<dbReference type="AlphaFoldDB" id="A0A9J7MYB8"/>
<dbReference type="InterPro" id="IPR006652">
    <property type="entry name" value="Kelch_1"/>
</dbReference>
<sequence>MINGKNTSTNTKLDDSVSCTKCNIIVPSQLQAEVQSCCLHNGRTLCYIDPNTTAIQRMSNYCNRCDQKISNYCDNCDREVRGKHSAQYHEDGSCTFGIKYKNYDLCAELTRQRKSGEFVDVVVEVEGREFPCHRAVLAVTPYFQTMFSSNLMESRARVITLHDIDSESFSKILDFVYTGEILIGEDDVQDILQAAHMLQAEEVLECCQKFIKKNLCPSNCVGVMRLADMYGLCGLKTIARSRAVSQFSEVGQSEEFLSLSTQQLLDLLEDKELQVENEDDVVLSVIRWLNHNPESRKTEACRILPVLCLSRVRVSVLEKLEAHPAIQESPKCLVKVIATKEGHFSGSPQLMADTEKEDDGRKPSSGSSDDLALIVGGWKTVTQEHYSENPTPPTPLQSIICMDIDRKQCYHVTDLPTPIVGCMSVASAGRYLYVTGGRASSLLHPDPGVSNNPSKQAFRYDFATDTWTRLPDMPRGRAGHQSAIVDGKLFLVGGDTTATLFNMFSMECFDIEAEAWIQPPKVPAIIPSPNLKVIACGGKLVLIQGLRKKGRFCVHALDVKTQHWTFASRYVPAEDFDANIRATTVHNKVHFCVDMYMYSLVYTYDVDKETPSIEEEKLNTQVVKEELHIVHAVCRRRKRYVNGRKGIINTVSRKTYELHAGQVRRFYFHDMSGHTKLTLPFALFGHGFLATKKGHVGWYCRDKLAEVEKERELQDLLRYYHYPSSDDDY</sequence>
<dbReference type="Pfam" id="PF00651">
    <property type="entry name" value="BTB"/>
    <property type="match status" value="1"/>
</dbReference>
<organism evidence="5 6">
    <name type="scientific">Branchiostoma floridae</name>
    <name type="common">Florida lancelet</name>
    <name type="synonym">Amphioxus</name>
    <dbReference type="NCBI Taxonomy" id="7739"/>
    <lineage>
        <taxon>Eukaryota</taxon>
        <taxon>Metazoa</taxon>
        <taxon>Chordata</taxon>
        <taxon>Cephalochordata</taxon>
        <taxon>Leptocardii</taxon>
        <taxon>Amphioxiformes</taxon>
        <taxon>Branchiostomatidae</taxon>
        <taxon>Branchiostoma</taxon>
    </lineage>
</organism>
<dbReference type="InterPro" id="IPR011705">
    <property type="entry name" value="BACK"/>
</dbReference>
<keyword evidence="2" id="KW-0677">Repeat</keyword>
<dbReference type="SMART" id="SM00875">
    <property type="entry name" value="BACK"/>
    <property type="match status" value="1"/>
</dbReference>
<evidence type="ECO:0000256" key="3">
    <source>
        <dbReference type="SAM" id="MobiDB-lite"/>
    </source>
</evidence>
<protein>
    <submittedName>
        <fullName evidence="6">Kelch-like protein 30</fullName>
    </submittedName>
</protein>
<dbReference type="FunFam" id="1.25.40.420:FF:000001">
    <property type="entry name" value="Kelch-like family member 12"/>
    <property type="match status" value="1"/>
</dbReference>
<dbReference type="SMART" id="SM00612">
    <property type="entry name" value="Kelch"/>
    <property type="match status" value="1"/>
</dbReference>
<dbReference type="Proteomes" id="UP000001554">
    <property type="component" value="Chromosome 8"/>
</dbReference>
<dbReference type="InterPro" id="IPR000210">
    <property type="entry name" value="BTB/POZ_dom"/>
</dbReference>
<dbReference type="PANTHER" id="PTHR24412">
    <property type="entry name" value="KELCH PROTEIN"/>
    <property type="match status" value="1"/>
</dbReference>
<dbReference type="RefSeq" id="XP_035683134.1">
    <property type="nucleotide sequence ID" value="XM_035827241.1"/>
</dbReference>
<dbReference type="Gene3D" id="2.120.10.80">
    <property type="entry name" value="Kelch-type beta propeller"/>
    <property type="match status" value="1"/>
</dbReference>
<dbReference type="GO" id="GO:0043161">
    <property type="term" value="P:proteasome-mediated ubiquitin-dependent protein catabolic process"/>
    <property type="evidence" value="ECO:0000318"/>
    <property type="project" value="GO_Central"/>
</dbReference>
<dbReference type="OrthoDB" id="45365at2759"/>
<keyword evidence="1" id="KW-0880">Kelch repeat</keyword>
<dbReference type="GO" id="GO:0031463">
    <property type="term" value="C:Cul3-RING ubiquitin ligase complex"/>
    <property type="evidence" value="ECO:0000318"/>
    <property type="project" value="GO_Central"/>
</dbReference>
<feature type="domain" description="BTB" evidence="4">
    <location>
        <begin position="119"/>
        <end position="185"/>
    </location>
</feature>
<reference evidence="5" key="1">
    <citation type="journal article" date="2020" name="Nat. Ecol. Evol.">
        <title>Deeply conserved synteny resolves early events in vertebrate evolution.</title>
        <authorList>
            <person name="Simakov O."/>
            <person name="Marletaz F."/>
            <person name="Yue J.X."/>
            <person name="O'Connell B."/>
            <person name="Jenkins J."/>
            <person name="Brandt A."/>
            <person name="Calef R."/>
            <person name="Tung C.H."/>
            <person name="Huang T.K."/>
            <person name="Schmutz J."/>
            <person name="Satoh N."/>
            <person name="Yu J.K."/>
            <person name="Putnam N.H."/>
            <person name="Green R.E."/>
            <person name="Rokhsar D.S."/>
        </authorList>
    </citation>
    <scope>NUCLEOTIDE SEQUENCE [LARGE SCALE GENOMIC DNA]</scope>
    <source>
        <strain evidence="5">S238N-H82</strain>
    </source>
</reference>
<dbReference type="Pfam" id="PF24681">
    <property type="entry name" value="Kelch_KLHDC2_KLHL20_DRC7"/>
    <property type="match status" value="1"/>
</dbReference>
<dbReference type="GeneID" id="118420443"/>
<feature type="region of interest" description="Disordered" evidence="3">
    <location>
        <begin position="345"/>
        <end position="369"/>
    </location>
</feature>
<reference evidence="6" key="2">
    <citation type="submission" date="2025-08" db="UniProtKB">
        <authorList>
            <consortium name="RefSeq"/>
        </authorList>
    </citation>
    <scope>IDENTIFICATION</scope>
    <source>
        <strain evidence="6">S238N-H82</strain>
        <tissue evidence="6">Testes</tissue>
    </source>
</reference>
<dbReference type="Gene3D" id="1.25.40.420">
    <property type="match status" value="1"/>
</dbReference>
<evidence type="ECO:0000259" key="4">
    <source>
        <dbReference type="PROSITE" id="PS50097"/>
    </source>
</evidence>
<dbReference type="SMART" id="SM00225">
    <property type="entry name" value="BTB"/>
    <property type="match status" value="1"/>
</dbReference>
<dbReference type="Pfam" id="PF07707">
    <property type="entry name" value="BACK"/>
    <property type="match status" value="1"/>
</dbReference>
<dbReference type="InterPro" id="IPR015915">
    <property type="entry name" value="Kelch-typ_b-propeller"/>
</dbReference>